<evidence type="ECO:0000256" key="4">
    <source>
        <dbReference type="ARBA" id="ARBA00025742"/>
    </source>
</evidence>
<dbReference type="Proteomes" id="UP000434052">
    <property type="component" value="Unassembled WGS sequence"/>
</dbReference>
<organism evidence="7 8">
    <name type="scientific">Oceanidesulfovibrio marinus</name>
    <dbReference type="NCBI Taxonomy" id="370038"/>
    <lineage>
        <taxon>Bacteria</taxon>
        <taxon>Pseudomonadati</taxon>
        <taxon>Thermodesulfobacteriota</taxon>
        <taxon>Desulfovibrionia</taxon>
        <taxon>Desulfovibrionales</taxon>
        <taxon>Desulfovibrionaceae</taxon>
        <taxon>Oceanidesulfovibrio</taxon>
    </lineage>
</organism>
<dbReference type="PANTHER" id="PTHR42988">
    <property type="entry name" value="PHOSPHOHYDROLASE"/>
    <property type="match status" value="1"/>
</dbReference>
<keyword evidence="1" id="KW-0479">Metal-binding</keyword>
<evidence type="ECO:0000313" key="6">
    <source>
        <dbReference type="EMBL" id="QJT08884.1"/>
    </source>
</evidence>
<evidence type="ECO:0000313" key="8">
    <source>
        <dbReference type="Proteomes" id="UP000434052"/>
    </source>
</evidence>
<dbReference type="EMBL" id="CP039543">
    <property type="protein sequence ID" value="QJT08884.1"/>
    <property type="molecule type" value="Genomic_DNA"/>
</dbReference>
<dbReference type="Gene3D" id="3.60.21.10">
    <property type="match status" value="1"/>
</dbReference>
<keyword evidence="9" id="KW-1185">Reference proteome</keyword>
<comment type="similarity">
    <text evidence="4">Belongs to the cyclic nucleotide phosphodiesterase class-III family.</text>
</comment>
<proteinExistence type="inferred from homology"/>
<dbReference type="InterPro" id="IPR050884">
    <property type="entry name" value="CNP_phosphodiesterase-III"/>
</dbReference>
<dbReference type="PANTHER" id="PTHR42988:SF2">
    <property type="entry name" value="CYCLIC NUCLEOTIDE PHOSPHODIESTERASE CBUA0032-RELATED"/>
    <property type="match status" value="1"/>
</dbReference>
<reference evidence="6 9" key="2">
    <citation type="submission" date="2019-04" db="EMBL/GenBank/DDBJ databases">
        <title>Isolation and culture of sulfate reducing bacteria from the cold seep of the South China Sea.</title>
        <authorList>
            <person name="Sun C."/>
            <person name="Liu R."/>
        </authorList>
    </citation>
    <scope>NUCLEOTIDE SEQUENCE [LARGE SCALE GENOMIC DNA]</scope>
    <source>
        <strain evidence="6 9">CS1</strain>
    </source>
</reference>
<dbReference type="RefSeq" id="WP_144233745.1">
    <property type="nucleotide sequence ID" value="NZ_CP039543.1"/>
</dbReference>
<keyword evidence="2" id="KW-0378">Hydrolase</keyword>
<dbReference type="OrthoDB" id="9811542at2"/>
<name>A0A6P1ZLL2_9BACT</name>
<dbReference type="GO" id="GO:0046872">
    <property type="term" value="F:metal ion binding"/>
    <property type="evidence" value="ECO:0007669"/>
    <property type="project" value="UniProtKB-KW"/>
</dbReference>
<dbReference type="SUPFAM" id="SSF56300">
    <property type="entry name" value="Metallo-dependent phosphatases"/>
    <property type="match status" value="1"/>
</dbReference>
<reference evidence="7 8" key="1">
    <citation type="submission" date="2018-06" db="EMBL/GenBank/DDBJ databases">
        <title>Complete genome of Desulfovibrio marinus P48SEP.</title>
        <authorList>
            <person name="Crispim J.S."/>
            <person name="Vidigal P.M.P."/>
            <person name="Silva L.C.F."/>
            <person name="Araujo L.C."/>
            <person name="Laguardia C.N."/>
            <person name="Dias R.S."/>
            <person name="Sousa M.P."/>
            <person name="Paula S.O."/>
            <person name="Silva C."/>
        </authorList>
    </citation>
    <scope>NUCLEOTIDE SEQUENCE [LARGE SCALE GENOMIC DNA]</scope>
    <source>
        <strain evidence="7 8">P48SEP</strain>
    </source>
</reference>
<dbReference type="AlphaFoldDB" id="A0A6P1ZLL2"/>
<evidence type="ECO:0000313" key="9">
    <source>
        <dbReference type="Proteomes" id="UP000503251"/>
    </source>
</evidence>
<accession>A0A6P1ZLL2</accession>
<dbReference type="Proteomes" id="UP000503251">
    <property type="component" value="Chromosome"/>
</dbReference>
<sequence length="256" mass="28646">MRTIAHISDLHFGAIRGDLVCNLRDALLDLSPNIVAVSGDLTQRARRWQFVQAAAFLASLPFPLLTVPGNHDMPLYNLYRRWTKPLAGYRRAVGELPTFYEDGEMALVGMDTTKPFGWKEGRFSRRRFAHLASILDRIPEHDVRIVVAHHPLPGHKLATLTRTHPVDMVLTGHHHIGRHALVETAGTPGCLTIHAGTAVSRRLRGQTNSFNLLRVERNAVEVDLMLWEGGRFELESSNRFVRVRGGWRSSGDGSVA</sequence>
<evidence type="ECO:0000256" key="3">
    <source>
        <dbReference type="ARBA" id="ARBA00023004"/>
    </source>
</evidence>
<evidence type="ECO:0000313" key="7">
    <source>
        <dbReference type="EMBL" id="TVM36696.1"/>
    </source>
</evidence>
<dbReference type="GO" id="GO:0016787">
    <property type="term" value="F:hydrolase activity"/>
    <property type="evidence" value="ECO:0007669"/>
    <property type="project" value="UniProtKB-KW"/>
</dbReference>
<dbReference type="EMBL" id="QMIF01000001">
    <property type="protein sequence ID" value="TVM36696.1"/>
    <property type="molecule type" value="Genomic_DNA"/>
</dbReference>
<protein>
    <submittedName>
        <fullName evidence="7">Metallophosphoesterase</fullName>
    </submittedName>
</protein>
<gene>
    <name evidence="7" type="ORF">DQK91_01885</name>
    <name evidence="6" type="ORF">E8L03_08060</name>
</gene>
<evidence type="ECO:0000256" key="1">
    <source>
        <dbReference type="ARBA" id="ARBA00022723"/>
    </source>
</evidence>
<evidence type="ECO:0000256" key="2">
    <source>
        <dbReference type="ARBA" id="ARBA00022801"/>
    </source>
</evidence>
<dbReference type="InterPro" id="IPR029052">
    <property type="entry name" value="Metallo-depent_PP-like"/>
</dbReference>
<dbReference type="InterPro" id="IPR004843">
    <property type="entry name" value="Calcineurin-like_PHP"/>
</dbReference>
<evidence type="ECO:0000259" key="5">
    <source>
        <dbReference type="Pfam" id="PF00149"/>
    </source>
</evidence>
<feature type="domain" description="Calcineurin-like phosphoesterase" evidence="5">
    <location>
        <begin position="3"/>
        <end position="176"/>
    </location>
</feature>
<keyword evidence="3" id="KW-0408">Iron</keyword>
<dbReference type="Pfam" id="PF00149">
    <property type="entry name" value="Metallophos"/>
    <property type="match status" value="1"/>
</dbReference>